<dbReference type="PROSITE" id="PS51128">
    <property type="entry name" value="ZF_DKSA_2"/>
    <property type="match status" value="1"/>
</dbReference>
<reference evidence="7 8" key="1">
    <citation type="journal article" date="2016" name="Nat. Commun.">
        <title>Thousands of microbial genomes shed light on interconnected biogeochemical processes in an aquifer system.</title>
        <authorList>
            <person name="Anantharaman K."/>
            <person name="Brown C.T."/>
            <person name="Hug L.A."/>
            <person name="Sharon I."/>
            <person name="Castelle C.J."/>
            <person name="Probst A.J."/>
            <person name="Thomas B.C."/>
            <person name="Singh A."/>
            <person name="Wilkins M.J."/>
            <person name="Karaoz U."/>
            <person name="Brodie E.L."/>
            <person name="Williams K.H."/>
            <person name="Hubbard S.S."/>
            <person name="Banfield J.F."/>
        </authorList>
    </citation>
    <scope>NUCLEOTIDE SEQUENCE [LARGE SCALE GENOMIC DNA]</scope>
</reference>
<keyword evidence="3" id="KW-0862">Zinc</keyword>
<accession>A0A1G2EN99</accession>
<dbReference type="Proteomes" id="UP000177740">
    <property type="component" value="Unassembled WGS sequence"/>
</dbReference>
<name>A0A1G2EN99_9BACT</name>
<dbReference type="EMBL" id="MHMM01000009">
    <property type="protein sequence ID" value="OGZ27249.1"/>
    <property type="molecule type" value="Genomic_DNA"/>
</dbReference>
<gene>
    <name evidence="7" type="ORF">A2365_01495</name>
</gene>
<evidence type="ECO:0000313" key="8">
    <source>
        <dbReference type="Proteomes" id="UP000177740"/>
    </source>
</evidence>
<keyword evidence="1" id="KW-0479">Metal-binding</keyword>
<dbReference type="InterPro" id="IPR000962">
    <property type="entry name" value="Znf_DskA_TraR"/>
</dbReference>
<feature type="zinc finger region" description="dksA C4-type" evidence="4">
    <location>
        <begin position="97"/>
        <end position="121"/>
    </location>
</feature>
<evidence type="ECO:0000256" key="3">
    <source>
        <dbReference type="ARBA" id="ARBA00022833"/>
    </source>
</evidence>
<dbReference type="STRING" id="1801677.A2365_01495"/>
<dbReference type="GO" id="GO:0008270">
    <property type="term" value="F:zinc ion binding"/>
    <property type="evidence" value="ECO:0007669"/>
    <property type="project" value="UniProtKB-KW"/>
</dbReference>
<evidence type="ECO:0000256" key="4">
    <source>
        <dbReference type="PROSITE-ProRule" id="PRU00510"/>
    </source>
</evidence>
<evidence type="ECO:0000256" key="1">
    <source>
        <dbReference type="ARBA" id="ARBA00022723"/>
    </source>
</evidence>
<evidence type="ECO:0000259" key="6">
    <source>
        <dbReference type="Pfam" id="PF01258"/>
    </source>
</evidence>
<dbReference type="PANTHER" id="PTHR33823">
    <property type="entry name" value="RNA POLYMERASE-BINDING TRANSCRIPTION FACTOR DKSA-RELATED"/>
    <property type="match status" value="1"/>
</dbReference>
<organism evidence="7 8">
    <name type="scientific">Candidatus Nealsonbacteria bacterium RIFOXYB1_FULL_40_15</name>
    <dbReference type="NCBI Taxonomy" id="1801677"/>
    <lineage>
        <taxon>Bacteria</taxon>
        <taxon>Candidatus Nealsoniibacteriota</taxon>
    </lineage>
</organism>
<sequence>MDKKLLKELEEKLEKQKEELEKHLSRFASKDQEMKGDWDTKYPKMAPGATGSQALEEAADEVEAYSNMLPVEHNMELRLKDVELALGKMKKGNYGICENCKKEMDEERLKVYPEARFCLDCDKKK</sequence>
<dbReference type="PANTHER" id="PTHR33823:SF4">
    <property type="entry name" value="GENERAL STRESS PROTEIN 16O"/>
    <property type="match status" value="1"/>
</dbReference>
<feature type="compositionally biased region" description="Basic and acidic residues" evidence="5">
    <location>
        <begin position="32"/>
        <end position="42"/>
    </location>
</feature>
<proteinExistence type="predicted"/>
<dbReference type="Pfam" id="PF01258">
    <property type="entry name" value="zf-dskA_traR"/>
    <property type="match status" value="1"/>
</dbReference>
<evidence type="ECO:0000256" key="5">
    <source>
        <dbReference type="SAM" id="MobiDB-lite"/>
    </source>
</evidence>
<dbReference type="AlphaFoldDB" id="A0A1G2EN99"/>
<comment type="caution">
    <text evidence="7">The sequence shown here is derived from an EMBL/GenBank/DDBJ whole genome shotgun (WGS) entry which is preliminary data.</text>
</comment>
<feature type="domain" description="Zinc finger DksA/TraR C4-type" evidence="6">
    <location>
        <begin position="92"/>
        <end position="121"/>
    </location>
</feature>
<keyword evidence="2" id="KW-0863">Zinc-finger</keyword>
<evidence type="ECO:0000256" key="2">
    <source>
        <dbReference type="ARBA" id="ARBA00022771"/>
    </source>
</evidence>
<protein>
    <recommendedName>
        <fullName evidence="6">Zinc finger DksA/TraR C4-type domain-containing protein</fullName>
    </recommendedName>
</protein>
<feature type="region of interest" description="Disordered" evidence="5">
    <location>
        <begin position="32"/>
        <end position="51"/>
    </location>
</feature>
<dbReference type="SUPFAM" id="SSF57716">
    <property type="entry name" value="Glucocorticoid receptor-like (DNA-binding domain)"/>
    <property type="match status" value="1"/>
</dbReference>
<dbReference type="Gene3D" id="1.20.120.910">
    <property type="entry name" value="DksA, coiled-coil domain"/>
    <property type="match status" value="1"/>
</dbReference>
<evidence type="ECO:0000313" key="7">
    <source>
        <dbReference type="EMBL" id="OGZ27249.1"/>
    </source>
</evidence>